<dbReference type="InterPro" id="IPR050782">
    <property type="entry name" value="PP1_regulatory_subunit_3"/>
</dbReference>
<feature type="domain" description="CBM21" evidence="2">
    <location>
        <begin position="155"/>
        <end position="265"/>
    </location>
</feature>
<protein>
    <submittedName>
        <fullName evidence="3">Zgc:77112</fullName>
    </submittedName>
</protein>
<dbReference type="PROSITE" id="PS51159">
    <property type="entry name" value="CBM21"/>
    <property type="match status" value="1"/>
</dbReference>
<dbReference type="Pfam" id="PF03370">
    <property type="entry name" value="CBM_21"/>
    <property type="match status" value="1"/>
</dbReference>
<evidence type="ECO:0000256" key="1">
    <source>
        <dbReference type="SAM" id="MobiDB-lite"/>
    </source>
</evidence>
<proteinExistence type="predicted"/>
<dbReference type="GO" id="GO:0008157">
    <property type="term" value="F:protein phosphatase 1 binding"/>
    <property type="evidence" value="ECO:0007669"/>
    <property type="project" value="TreeGrafter"/>
</dbReference>
<dbReference type="InterPro" id="IPR005036">
    <property type="entry name" value="CBM21_dom"/>
</dbReference>
<dbReference type="PANTHER" id="PTHR12307:SF49">
    <property type="entry name" value="PROTEIN PHOSPHATASE 1 REGULATORY SUBUNIT"/>
    <property type="match status" value="1"/>
</dbReference>
<reference evidence="3" key="1">
    <citation type="submission" date="2025-08" db="UniProtKB">
        <authorList>
            <consortium name="Ensembl"/>
        </authorList>
    </citation>
    <scope>IDENTIFICATION</scope>
</reference>
<dbReference type="GO" id="GO:0005979">
    <property type="term" value="P:regulation of glycogen biosynthetic process"/>
    <property type="evidence" value="ECO:0007669"/>
    <property type="project" value="TreeGrafter"/>
</dbReference>
<reference evidence="3" key="2">
    <citation type="submission" date="2025-09" db="UniProtKB">
        <authorList>
            <consortium name="Ensembl"/>
        </authorList>
    </citation>
    <scope>IDENTIFICATION</scope>
</reference>
<dbReference type="PANTHER" id="PTHR12307">
    <property type="entry name" value="PROTEIN PHOSPHATASE 1 REGULATORY SUBUNIT"/>
    <property type="match status" value="1"/>
</dbReference>
<sequence length="315" mass="35361">MAPSILDVCFYINSISGCVFVSSVLPVANIGSMAHSAGLVEIAVRLCLNQNKQLCPHLWVPILKPLRPCIRPQVSPKTFNQSNKRVMFADTKGLSLTNVRMISDRDEQSDLAVLPSFQGLSLTEDSYSCTVSTCCPGTQLKLGFSQPSADFQVFRAKLEKSFVILENCSLADQALHGILRVKNICFQKDVHVRITFDSWYSFREVPCTYVPKRFGGPQTDVFEFDVAIPKVLDAKRKIEFCLKYLPREHSEPFWDNNDGQNYSILVDVNSHLCQRMPSPAWGVGSDKSYPPLSQQEPAPAQRSDRLCTYSKNLQI</sequence>
<keyword evidence="4" id="KW-1185">Reference proteome</keyword>
<dbReference type="InterPro" id="IPR038175">
    <property type="entry name" value="CBM21_dom_sf"/>
</dbReference>
<dbReference type="AlphaFoldDB" id="A0A8C6S5P9"/>
<evidence type="ECO:0000259" key="2">
    <source>
        <dbReference type="PROSITE" id="PS51159"/>
    </source>
</evidence>
<dbReference type="Gene3D" id="2.60.40.2440">
    <property type="entry name" value="Carbohydrate binding type-21 domain"/>
    <property type="match status" value="1"/>
</dbReference>
<dbReference type="GO" id="GO:0000164">
    <property type="term" value="C:protein phosphatase type 1 complex"/>
    <property type="evidence" value="ECO:0007669"/>
    <property type="project" value="TreeGrafter"/>
</dbReference>
<evidence type="ECO:0000313" key="3">
    <source>
        <dbReference type="Ensembl" id="ENSNMLP00000001407.1"/>
    </source>
</evidence>
<feature type="region of interest" description="Disordered" evidence="1">
    <location>
        <begin position="284"/>
        <end position="303"/>
    </location>
</feature>
<dbReference type="GO" id="GO:2001069">
    <property type="term" value="F:glycogen binding"/>
    <property type="evidence" value="ECO:0007669"/>
    <property type="project" value="TreeGrafter"/>
</dbReference>
<evidence type="ECO:0000313" key="4">
    <source>
        <dbReference type="Proteomes" id="UP000694523"/>
    </source>
</evidence>
<accession>A0A8C6S5P9</accession>
<name>A0A8C6S5P9_9GOBI</name>
<organism evidence="3 4">
    <name type="scientific">Neogobius melanostomus</name>
    <name type="common">round goby</name>
    <dbReference type="NCBI Taxonomy" id="47308"/>
    <lineage>
        <taxon>Eukaryota</taxon>
        <taxon>Metazoa</taxon>
        <taxon>Chordata</taxon>
        <taxon>Craniata</taxon>
        <taxon>Vertebrata</taxon>
        <taxon>Euteleostomi</taxon>
        <taxon>Actinopterygii</taxon>
        <taxon>Neopterygii</taxon>
        <taxon>Teleostei</taxon>
        <taxon>Neoteleostei</taxon>
        <taxon>Acanthomorphata</taxon>
        <taxon>Gobiaria</taxon>
        <taxon>Gobiiformes</taxon>
        <taxon>Gobioidei</taxon>
        <taxon>Gobiidae</taxon>
        <taxon>Benthophilinae</taxon>
        <taxon>Neogobiini</taxon>
        <taxon>Neogobius</taxon>
    </lineage>
</organism>
<dbReference type="Proteomes" id="UP000694523">
    <property type="component" value="Unplaced"/>
</dbReference>
<dbReference type="Ensembl" id="ENSNMLT00000001620.1">
    <property type="protein sequence ID" value="ENSNMLP00000001407.1"/>
    <property type="gene ID" value="ENSNMLG00000001057.1"/>
</dbReference>